<accession>A0ABU5IWI2</accession>
<gene>
    <name evidence="4" type="ORF">SM124_07010</name>
</gene>
<protein>
    <submittedName>
        <fullName evidence="4">Spore coat protein</fullName>
    </submittedName>
</protein>
<name>A0ABU5IWI2_9BACI</name>
<comment type="similarity">
    <text evidence="3">Belongs to the CotF family.</text>
</comment>
<dbReference type="Pfam" id="PF07875">
    <property type="entry name" value="Coat_F"/>
    <property type="match status" value="1"/>
</dbReference>
<evidence type="ECO:0000256" key="3">
    <source>
        <dbReference type="ARBA" id="ARBA00024344"/>
    </source>
</evidence>
<keyword evidence="1" id="KW-0749">Sporulation</keyword>
<evidence type="ECO:0000256" key="1">
    <source>
        <dbReference type="ARBA" id="ARBA00022969"/>
    </source>
</evidence>
<keyword evidence="5" id="KW-1185">Reference proteome</keyword>
<keyword evidence="4" id="KW-0167">Capsid protein</keyword>
<organism evidence="4 5">
    <name type="scientific">Robertmurraya mangrovi</name>
    <dbReference type="NCBI Taxonomy" id="3098077"/>
    <lineage>
        <taxon>Bacteria</taxon>
        <taxon>Bacillati</taxon>
        <taxon>Bacillota</taxon>
        <taxon>Bacilli</taxon>
        <taxon>Bacillales</taxon>
        <taxon>Bacillaceae</taxon>
        <taxon>Robertmurraya</taxon>
    </lineage>
</organism>
<comment type="caution">
    <text evidence="4">The sequence shown here is derived from an EMBL/GenBank/DDBJ whole genome shotgun (WGS) entry which is preliminary data.</text>
</comment>
<dbReference type="RefSeq" id="WP_322445788.1">
    <property type="nucleotide sequence ID" value="NZ_JAXOFX010000003.1"/>
</dbReference>
<dbReference type="InterPro" id="IPR012851">
    <property type="entry name" value="Spore_coat_CotF-like"/>
</dbReference>
<keyword evidence="4" id="KW-0946">Virion</keyword>
<dbReference type="EMBL" id="JAXOFX010000003">
    <property type="protein sequence ID" value="MDZ5471495.1"/>
    <property type="molecule type" value="Genomic_DNA"/>
</dbReference>
<evidence type="ECO:0000313" key="4">
    <source>
        <dbReference type="EMBL" id="MDZ5471495.1"/>
    </source>
</evidence>
<reference evidence="4 5" key="1">
    <citation type="submission" date="2023-11" db="EMBL/GenBank/DDBJ databases">
        <title>Bacillus jintuensis, isolated from a mudflat on the Beibu Gulf coast.</title>
        <authorList>
            <person name="Li M."/>
        </authorList>
    </citation>
    <scope>NUCLEOTIDE SEQUENCE [LARGE SCALE GENOMIC DNA]</scope>
    <source>
        <strain evidence="4 5">31A1R</strain>
    </source>
</reference>
<dbReference type="Proteomes" id="UP001290455">
    <property type="component" value="Unassembled WGS sequence"/>
</dbReference>
<evidence type="ECO:0000256" key="2">
    <source>
        <dbReference type="ARBA" id="ARBA00024325"/>
    </source>
</evidence>
<dbReference type="PANTHER" id="PTHR39183">
    <property type="entry name" value="SPORE COAT PROTEIN F-LIKE PROTEIN YHCQ"/>
    <property type="match status" value="1"/>
</dbReference>
<comment type="subcellular location">
    <subcellularLocation>
        <location evidence="2">Spore coat</location>
    </subcellularLocation>
</comment>
<evidence type="ECO:0000313" key="5">
    <source>
        <dbReference type="Proteomes" id="UP001290455"/>
    </source>
</evidence>
<dbReference type="Gene3D" id="1.20.1260.10">
    <property type="match status" value="1"/>
</dbReference>
<dbReference type="PANTHER" id="PTHR39183:SF1">
    <property type="entry name" value="SPORE COAT PROTEIN F-LIKE PROTEIN YHCQ"/>
    <property type="match status" value="1"/>
</dbReference>
<proteinExistence type="inferred from homology"/>
<sequence length="111" mass="12256">MNILGMNTGSMGGAMGGMSDQVIATDFLFATKSDIKMLARAINESATPEVRQTLTQYLNDSIDKHEAITNYMVRNGYYYPNDLSKQLGLDINAAQTATNLTDQQQSQQQQQ</sequence>
<dbReference type="InterPro" id="IPR012347">
    <property type="entry name" value="Ferritin-like"/>
</dbReference>